<dbReference type="PANTHER" id="PTHR12215">
    <property type="entry name" value="PHOSPHOPANTETHEINE TRANSFERASE"/>
    <property type="match status" value="1"/>
</dbReference>
<name>A0ABT3TWN1_9ACTN</name>
<dbReference type="GO" id="GO:0016740">
    <property type="term" value="F:transferase activity"/>
    <property type="evidence" value="ECO:0007669"/>
    <property type="project" value="UniProtKB-KW"/>
</dbReference>
<gene>
    <name evidence="4" type="ORF">OFY01_14265</name>
</gene>
<dbReference type="EMBL" id="JAPHNL010000135">
    <property type="protein sequence ID" value="MCX3060901.1"/>
    <property type="molecule type" value="Genomic_DNA"/>
</dbReference>
<proteinExistence type="inferred from homology"/>
<evidence type="ECO:0000313" key="4">
    <source>
        <dbReference type="EMBL" id="MCX3060901.1"/>
    </source>
</evidence>
<evidence type="ECO:0000256" key="1">
    <source>
        <dbReference type="ARBA" id="ARBA00010990"/>
    </source>
</evidence>
<evidence type="ECO:0000256" key="2">
    <source>
        <dbReference type="ARBA" id="ARBA00022679"/>
    </source>
</evidence>
<protein>
    <submittedName>
        <fullName evidence="4">4'-phosphopantetheinyl transferase superfamily protein</fullName>
    </submittedName>
</protein>
<keyword evidence="5" id="KW-1185">Reference proteome</keyword>
<dbReference type="Gene3D" id="3.90.470.20">
    <property type="entry name" value="4'-phosphopantetheinyl transferase domain"/>
    <property type="match status" value="1"/>
</dbReference>
<dbReference type="SUPFAM" id="SSF56214">
    <property type="entry name" value="4'-phosphopantetheinyl transferase"/>
    <property type="match status" value="2"/>
</dbReference>
<dbReference type="RefSeq" id="WP_266599850.1">
    <property type="nucleotide sequence ID" value="NZ_JAPHNL010000135.1"/>
</dbReference>
<dbReference type="InterPro" id="IPR050559">
    <property type="entry name" value="P-Pant_transferase_sf"/>
</dbReference>
<keyword evidence="2 4" id="KW-0808">Transferase</keyword>
<dbReference type="InterPro" id="IPR008278">
    <property type="entry name" value="4-PPantetheinyl_Trfase_dom"/>
</dbReference>
<sequence>MDHVRELAPAGPVRLWLVDTDDDQGDGDGVLDPDELRRAAAFRFDGHRRRYVAAHVALRGILGERTGRAPGAVRFVREPCPGCGEPHGRPALADGRGPHFSLSHSGSLALVALAATPVGADVEELPSQAATEELWSVLHARERAELAALGAPQDRRLAFARAWVRKEAYLKGIGTGLSRSPDADYVGTLHSPAAPPGWVMSDVRVPDGYTAAVAVAVAGAGAGTGDVGFES</sequence>
<comment type="caution">
    <text evidence="4">The sequence shown here is derived from an EMBL/GenBank/DDBJ whole genome shotgun (WGS) entry which is preliminary data.</text>
</comment>
<reference evidence="4" key="1">
    <citation type="submission" date="2022-10" db="EMBL/GenBank/DDBJ databases">
        <title>Streptomyces beihaiensis sp. nov., a chitin degrading actinobacterium, isolated from shrimp pond soil.</title>
        <authorList>
            <person name="Xie J."/>
            <person name="Shen N."/>
        </authorList>
    </citation>
    <scope>NUCLEOTIDE SEQUENCE</scope>
    <source>
        <strain evidence="4">GXMU-J5</strain>
    </source>
</reference>
<dbReference type="InterPro" id="IPR037143">
    <property type="entry name" value="4-PPantetheinyl_Trfase_dom_sf"/>
</dbReference>
<accession>A0ABT3TWN1</accession>
<dbReference type="Pfam" id="PF01648">
    <property type="entry name" value="ACPS"/>
    <property type="match status" value="1"/>
</dbReference>
<dbReference type="Proteomes" id="UP001163064">
    <property type="component" value="Unassembled WGS sequence"/>
</dbReference>
<comment type="similarity">
    <text evidence="1">Belongs to the P-Pant transferase superfamily. Gsp/Sfp/HetI/AcpT family.</text>
</comment>
<dbReference type="PANTHER" id="PTHR12215:SF10">
    <property type="entry name" value="L-AMINOADIPATE-SEMIALDEHYDE DEHYDROGENASE-PHOSPHOPANTETHEINYL TRANSFERASE"/>
    <property type="match status" value="1"/>
</dbReference>
<evidence type="ECO:0000313" key="5">
    <source>
        <dbReference type="Proteomes" id="UP001163064"/>
    </source>
</evidence>
<feature type="domain" description="4'-phosphopantetheinyl transferase" evidence="3">
    <location>
        <begin position="117"/>
        <end position="183"/>
    </location>
</feature>
<organism evidence="4 5">
    <name type="scientific">Streptomyces beihaiensis</name>
    <dbReference type="NCBI Taxonomy" id="2984495"/>
    <lineage>
        <taxon>Bacteria</taxon>
        <taxon>Bacillati</taxon>
        <taxon>Actinomycetota</taxon>
        <taxon>Actinomycetes</taxon>
        <taxon>Kitasatosporales</taxon>
        <taxon>Streptomycetaceae</taxon>
        <taxon>Streptomyces</taxon>
    </lineage>
</organism>
<evidence type="ECO:0000259" key="3">
    <source>
        <dbReference type="Pfam" id="PF01648"/>
    </source>
</evidence>